<sequence length="59" mass="6830">GNEDLDKNKSSEIPVFFDRKKARHAQPLDLITEIDLSPSRSFLTDSEPSQIRERMSRVK</sequence>
<evidence type="ECO:0000313" key="3">
    <source>
        <dbReference type="Proteomes" id="UP000789342"/>
    </source>
</evidence>
<comment type="caution">
    <text evidence="2">The sequence shown here is derived from an EMBL/GenBank/DDBJ whole genome shotgun (WGS) entry which is preliminary data.</text>
</comment>
<dbReference type="Proteomes" id="UP000789342">
    <property type="component" value="Unassembled WGS sequence"/>
</dbReference>
<keyword evidence="3" id="KW-1185">Reference proteome</keyword>
<feature type="compositionally biased region" description="Polar residues" evidence="1">
    <location>
        <begin position="39"/>
        <end position="49"/>
    </location>
</feature>
<proteinExistence type="predicted"/>
<reference evidence="2" key="1">
    <citation type="submission" date="2021-06" db="EMBL/GenBank/DDBJ databases">
        <authorList>
            <person name="Kallberg Y."/>
            <person name="Tangrot J."/>
            <person name="Rosling A."/>
        </authorList>
    </citation>
    <scope>NUCLEOTIDE SEQUENCE</scope>
    <source>
        <strain evidence="2">CL551</strain>
    </source>
</reference>
<evidence type="ECO:0000256" key="1">
    <source>
        <dbReference type="SAM" id="MobiDB-lite"/>
    </source>
</evidence>
<evidence type="ECO:0000313" key="2">
    <source>
        <dbReference type="EMBL" id="CAG8485468.1"/>
    </source>
</evidence>
<name>A0A9N8WCU9_9GLOM</name>
<feature type="non-terminal residue" evidence="2">
    <location>
        <position position="1"/>
    </location>
</feature>
<protein>
    <submittedName>
        <fullName evidence="2">10773_t:CDS:1</fullName>
    </submittedName>
</protein>
<feature type="region of interest" description="Disordered" evidence="1">
    <location>
        <begin position="39"/>
        <end position="59"/>
    </location>
</feature>
<accession>A0A9N8WCU9</accession>
<dbReference type="AlphaFoldDB" id="A0A9N8WCU9"/>
<feature type="compositionally biased region" description="Basic and acidic residues" evidence="1">
    <location>
        <begin position="50"/>
        <end position="59"/>
    </location>
</feature>
<gene>
    <name evidence="2" type="ORF">AMORRO_LOCUS2518</name>
</gene>
<organism evidence="2 3">
    <name type="scientific">Acaulospora morrowiae</name>
    <dbReference type="NCBI Taxonomy" id="94023"/>
    <lineage>
        <taxon>Eukaryota</taxon>
        <taxon>Fungi</taxon>
        <taxon>Fungi incertae sedis</taxon>
        <taxon>Mucoromycota</taxon>
        <taxon>Glomeromycotina</taxon>
        <taxon>Glomeromycetes</taxon>
        <taxon>Diversisporales</taxon>
        <taxon>Acaulosporaceae</taxon>
        <taxon>Acaulospora</taxon>
    </lineage>
</organism>
<dbReference type="EMBL" id="CAJVPV010001074">
    <property type="protein sequence ID" value="CAG8485468.1"/>
    <property type="molecule type" value="Genomic_DNA"/>
</dbReference>